<dbReference type="InterPro" id="IPR020103">
    <property type="entry name" value="PsdUridine_synth_cat_dom_sf"/>
</dbReference>
<name>A0A1V2H4P4_9PROT</name>
<dbReference type="InterPro" id="IPR006224">
    <property type="entry name" value="PsdUridine_synth_RluA-like_CS"/>
</dbReference>
<accession>A0A1V2H4P4</accession>
<dbReference type="SMART" id="SM00363">
    <property type="entry name" value="S4"/>
    <property type="match status" value="1"/>
</dbReference>
<organism evidence="8 9">
    <name type="scientific">Teichococcus deserti</name>
    <dbReference type="NCBI Taxonomy" id="1817963"/>
    <lineage>
        <taxon>Bacteria</taxon>
        <taxon>Pseudomonadati</taxon>
        <taxon>Pseudomonadota</taxon>
        <taxon>Alphaproteobacteria</taxon>
        <taxon>Acetobacterales</taxon>
        <taxon>Roseomonadaceae</taxon>
        <taxon>Roseomonas</taxon>
    </lineage>
</organism>
<dbReference type="Proteomes" id="UP000188879">
    <property type="component" value="Unassembled WGS sequence"/>
</dbReference>
<keyword evidence="2 5" id="KW-0413">Isomerase</keyword>
<evidence type="ECO:0000256" key="6">
    <source>
        <dbReference type="SAM" id="MobiDB-lite"/>
    </source>
</evidence>
<dbReference type="EC" id="5.4.99.-" evidence="5"/>
<dbReference type="SUPFAM" id="SSF55174">
    <property type="entry name" value="Alpha-L RNA-binding motif"/>
    <property type="match status" value="1"/>
</dbReference>
<feature type="compositionally biased region" description="Pro residues" evidence="6">
    <location>
        <begin position="64"/>
        <end position="73"/>
    </location>
</feature>
<evidence type="ECO:0000256" key="5">
    <source>
        <dbReference type="RuleBase" id="RU362028"/>
    </source>
</evidence>
<dbReference type="PROSITE" id="PS01129">
    <property type="entry name" value="PSI_RLU"/>
    <property type="match status" value="1"/>
</dbReference>
<dbReference type="PANTHER" id="PTHR21600">
    <property type="entry name" value="MITOCHONDRIAL RNA PSEUDOURIDINE SYNTHASE"/>
    <property type="match status" value="1"/>
</dbReference>
<comment type="similarity">
    <text evidence="1 5">Belongs to the pseudouridine synthase RluA family.</text>
</comment>
<evidence type="ECO:0000256" key="2">
    <source>
        <dbReference type="ARBA" id="ARBA00023235"/>
    </source>
</evidence>
<evidence type="ECO:0000259" key="7">
    <source>
        <dbReference type="SMART" id="SM00363"/>
    </source>
</evidence>
<dbReference type="NCBIfam" id="TIGR00005">
    <property type="entry name" value="rluA_subfam"/>
    <property type="match status" value="1"/>
</dbReference>
<comment type="function">
    <text evidence="5">Responsible for synthesis of pseudouridine from uracil.</text>
</comment>
<dbReference type="InterPro" id="IPR036986">
    <property type="entry name" value="S4_RNA-bd_sf"/>
</dbReference>
<dbReference type="GO" id="GO:0120159">
    <property type="term" value="F:rRNA pseudouridine synthase activity"/>
    <property type="evidence" value="ECO:0007669"/>
    <property type="project" value="UniProtKB-ARBA"/>
</dbReference>
<comment type="catalytic activity">
    <reaction evidence="5">
        <text>a uridine in RNA = a pseudouridine in RNA</text>
        <dbReference type="Rhea" id="RHEA:48348"/>
        <dbReference type="Rhea" id="RHEA-COMP:12068"/>
        <dbReference type="Rhea" id="RHEA-COMP:12069"/>
        <dbReference type="ChEBI" id="CHEBI:65314"/>
        <dbReference type="ChEBI" id="CHEBI:65315"/>
    </reaction>
</comment>
<dbReference type="InterPro" id="IPR002942">
    <property type="entry name" value="S4_RNA-bd"/>
</dbReference>
<feature type="domain" description="RNA-binding S4" evidence="7">
    <location>
        <begin position="15"/>
        <end position="74"/>
    </location>
</feature>
<proteinExistence type="inferred from homology"/>
<feature type="active site" evidence="3">
    <location>
        <position position="143"/>
    </location>
</feature>
<feature type="region of interest" description="Disordered" evidence="6">
    <location>
        <begin position="62"/>
        <end position="81"/>
    </location>
</feature>
<dbReference type="PROSITE" id="PS50889">
    <property type="entry name" value="S4"/>
    <property type="match status" value="1"/>
</dbReference>
<dbReference type="OrthoDB" id="9807829at2"/>
<protein>
    <recommendedName>
        <fullName evidence="5">Pseudouridine synthase</fullName>
        <ecNumber evidence="5">5.4.99.-</ecNumber>
    </recommendedName>
</protein>
<dbReference type="SUPFAM" id="SSF55120">
    <property type="entry name" value="Pseudouridine synthase"/>
    <property type="match status" value="1"/>
</dbReference>
<dbReference type="AlphaFoldDB" id="A0A1V2H4P4"/>
<keyword evidence="9" id="KW-1185">Reference proteome</keyword>
<dbReference type="GO" id="GO:0003723">
    <property type="term" value="F:RNA binding"/>
    <property type="evidence" value="ECO:0007669"/>
    <property type="project" value="UniProtKB-KW"/>
</dbReference>
<dbReference type="Gene3D" id="3.10.290.10">
    <property type="entry name" value="RNA-binding S4 domain"/>
    <property type="match status" value="1"/>
</dbReference>
<dbReference type="Gene3D" id="3.30.2350.10">
    <property type="entry name" value="Pseudouridine synthase"/>
    <property type="match status" value="1"/>
</dbReference>
<sequence>MTIQHRTVHAADADSRLDRWFRRHFPQLTQGALQKMLRTGQVRVDGKRAEANTRLARGQEIRIPPLPEGPAPEPVARDRQVSAEDAKALEQMILYRDDSVIALNKPHGLPVQGGPNIKKHLDGMLDALCFEKEERPRLVHRLDRDTSGVILLARDAGSASRLAAAFRGRDAEKTYWAIVVGQPQFQGGRIDMRLVKQGGGPMGERVVPAEGRDGVHAITEFSTIDVARRHATWLELKPHTGRTHQLRVHCAAALECPILGDGKYGGQAAHLEGMSHALHLHARAISVPHPEGGTLEVTAPLPPHMLESFATLGFDKPRNAAPKRRG</sequence>
<evidence type="ECO:0000256" key="3">
    <source>
        <dbReference type="PIRSR" id="PIRSR606225-1"/>
    </source>
</evidence>
<dbReference type="EMBL" id="MLCO01000067">
    <property type="protein sequence ID" value="ONG55766.1"/>
    <property type="molecule type" value="Genomic_DNA"/>
</dbReference>
<dbReference type="Pfam" id="PF00849">
    <property type="entry name" value="PseudoU_synth_2"/>
    <property type="match status" value="1"/>
</dbReference>
<dbReference type="GO" id="GO:0000455">
    <property type="term" value="P:enzyme-directed rRNA pseudouridine synthesis"/>
    <property type="evidence" value="ECO:0007669"/>
    <property type="project" value="TreeGrafter"/>
</dbReference>
<dbReference type="PANTHER" id="PTHR21600:SF81">
    <property type="entry name" value="21S RRNA PSEUDOURIDINE(2819) SYNTHASE"/>
    <property type="match status" value="1"/>
</dbReference>
<evidence type="ECO:0000256" key="1">
    <source>
        <dbReference type="ARBA" id="ARBA00010876"/>
    </source>
</evidence>
<dbReference type="InterPro" id="IPR050188">
    <property type="entry name" value="RluA_PseudoU_synthase"/>
</dbReference>
<evidence type="ECO:0000313" key="8">
    <source>
        <dbReference type="EMBL" id="ONG55766.1"/>
    </source>
</evidence>
<evidence type="ECO:0000256" key="4">
    <source>
        <dbReference type="PROSITE-ProRule" id="PRU00182"/>
    </source>
</evidence>
<keyword evidence="4" id="KW-0694">RNA-binding</keyword>
<evidence type="ECO:0000313" key="9">
    <source>
        <dbReference type="Proteomes" id="UP000188879"/>
    </source>
</evidence>
<dbReference type="CDD" id="cd00165">
    <property type="entry name" value="S4"/>
    <property type="match status" value="1"/>
</dbReference>
<dbReference type="InterPro" id="IPR006145">
    <property type="entry name" value="PsdUridine_synth_RsuA/RluA"/>
</dbReference>
<comment type="caution">
    <text evidence="8">The sequence shown here is derived from an EMBL/GenBank/DDBJ whole genome shotgun (WGS) entry which is preliminary data.</text>
</comment>
<gene>
    <name evidence="8" type="ORF">BKE38_08475</name>
</gene>
<dbReference type="InterPro" id="IPR006225">
    <property type="entry name" value="PsdUridine_synth_RluC/D"/>
</dbReference>
<dbReference type="CDD" id="cd02869">
    <property type="entry name" value="PseudoU_synth_RluA_like"/>
    <property type="match status" value="1"/>
</dbReference>
<dbReference type="RefSeq" id="WP_076956918.1">
    <property type="nucleotide sequence ID" value="NZ_MLCO01000067.1"/>
</dbReference>
<reference evidence="8 9" key="1">
    <citation type="submission" date="2016-10" db="EMBL/GenBank/DDBJ databases">
        <title>Draft Genome sequence of Roseomonas sp. strain M3.</title>
        <authorList>
            <person name="Subhash Y."/>
            <person name="Lee S."/>
        </authorList>
    </citation>
    <scope>NUCLEOTIDE SEQUENCE [LARGE SCALE GENOMIC DNA]</scope>
    <source>
        <strain evidence="8 9">M3</strain>
    </source>
</reference>